<evidence type="ECO:0000256" key="5">
    <source>
        <dbReference type="ARBA" id="ARBA00023136"/>
    </source>
</evidence>
<evidence type="ECO:0000256" key="1">
    <source>
        <dbReference type="ARBA" id="ARBA00004141"/>
    </source>
</evidence>
<dbReference type="InterPro" id="IPR008952">
    <property type="entry name" value="Tetraspanin_EC2_sf"/>
</dbReference>
<evidence type="ECO:0000313" key="8">
    <source>
        <dbReference type="RefSeq" id="XP_014673589.1"/>
    </source>
</evidence>
<sequence>MTHDMCRVSTLDPAFVLILVGAIAFVMGFAGCVGALRENTYLLLFYAAFLGILLFAELGIGILGFVYKDWVKDQVSDGLERYIILYRDDPDLQNLIDWVQGSWLHCCGIQTPDDWDKNQYFNCTSISIGSREACGVPFSCCKPKQIWEITNYMCGYDARRSDKKDDWDTVIYITGCLQAGEEWFMQNLMFVAGIAVGIAVLQIMGICFAQNLRADIFAQKAKWRH</sequence>
<dbReference type="Gene3D" id="1.10.1450.10">
    <property type="entry name" value="Tetraspanin"/>
    <property type="match status" value="1"/>
</dbReference>
<keyword evidence="7" id="KW-1185">Reference proteome</keyword>
<dbReference type="PANTHER" id="PTHR19282:SF431">
    <property type="entry name" value="TETRASPANIN 26A, ISOFORM B-RELATED"/>
    <property type="match status" value="1"/>
</dbReference>
<comment type="similarity">
    <text evidence="2 6">Belongs to the tetraspanin (TM4SF) family.</text>
</comment>
<dbReference type="Pfam" id="PF00335">
    <property type="entry name" value="Tetraspanin"/>
    <property type="match status" value="1"/>
</dbReference>
<feature type="transmembrane region" description="Helical" evidence="6">
    <location>
        <begin position="43"/>
        <end position="67"/>
    </location>
</feature>
<dbReference type="InterPro" id="IPR018499">
    <property type="entry name" value="Tetraspanin/Peripherin"/>
</dbReference>
<comment type="caution">
    <text evidence="6">Lacks conserved residue(s) required for the propagation of feature annotation.</text>
</comment>
<dbReference type="PIRSF" id="PIRSF002419">
    <property type="entry name" value="Tetraspanin"/>
    <property type="match status" value="1"/>
</dbReference>
<dbReference type="RefSeq" id="XP_014673589.1">
    <property type="nucleotide sequence ID" value="XM_014818103.1"/>
</dbReference>
<feature type="transmembrane region" description="Helical" evidence="6">
    <location>
        <begin position="14"/>
        <end position="36"/>
    </location>
</feature>
<keyword evidence="3 6" id="KW-0812">Transmembrane</keyword>
<dbReference type="PRINTS" id="PR00259">
    <property type="entry name" value="TMFOUR"/>
</dbReference>
<accession>A0ABM1EN18</accession>
<organism evidence="7 8">
    <name type="scientific">Priapulus caudatus</name>
    <name type="common">Priapulid worm</name>
    <dbReference type="NCBI Taxonomy" id="37621"/>
    <lineage>
        <taxon>Eukaryota</taxon>
        <taxon>Metazoa</taxon>
        <taxon>Ecdysozoa</taxon>
        <taxon>Scalidophora</taxon>
        <taxon>Priapulida</taxon>
        <taxon>Priapulimorpha</taxon>
        <taxon>Priapulimorphida</taxon>
        <taxon>Priapulidae</taxon>
        <taxon>Priapulus</taxon>
    </lineage>
</organism>
<evidence type="ECO:0000256" key="3">
    <source>
        <dbReference type="ARBA" id="ARBA00022692"/>
    </source>
</evidence>
<dbReference type="SUPFAM" id="SSF48652">
    <property type="entry name" value="Tetraspanin"/>
    <property type="match status" value="1"/>
</dbReference>
<proteinExistence type="inferred from homology"/>
<keyword evidence="5 6" id="KW-0472">Membrane</keyword>
<dbReference type="PANTHER" id="PTHR19282">
    <property type="entry name" value="TETRASPANIN"/>
    <property type="match status" value="1"/>
</dbReference>
<dbReference type="GeneID" id="106813862"/>
<dbReference type="InterPro" id="IPR000301">
    <property type="entry name" value="Tetraspanin_animals"/>
</dbReference>
<evidence type="ECO:0000256" key="4">
    <source>
        <dbReference type="ARBA" id="ARBA00022989"/>
    </source>
</evidence>
<evidence type="ECO:0000256" key="2">
    <source>
        <dbReference type="ARBA" id="ARBA00006840"/>
    </source>
</evidence>
<evidence type="ECO:0000256" key="6">
    <source>
        <dbReference type="RuleBase" id="RU361218"/>
    </source>
</evidence>
<comment type="subcellular location">
    <subcellularLocation>
        <location evidence="1 6">Membrane</location>
        <topology evidence="1 6">Multi-pass membrane protein</topology>
    </subcellularLocation>
</comment>
<dbReference type="PROSITE" id="PS51257">
    <property type="entry name" value="PROKAR_LIPOPROTEIN"/>
    <property type="match status" value="1"/>
</dbReference>
<evidence type="ECO:0000313" key="7">
    <source>
        <dbReference type="Proteomes" id="UP000695022"/>
    </source>
</evidence>
<gene>
    <name evidence="8" type="primary">LOC106813862</name>
</gene>
<name>A0ABM1EN18_PRICU</name>
<reference evidence="8" key="1">
    <citation type="submission" date="2025-08" db="UniProtKB">
        <authorList>
            <consortium name="RefSeq"/>
        </authorList>
    </citation>
    <scope>IDENTIFICATION</scope>
</reference>
<dbReference type="Proteomes" id="UP000695022">
    <property type="component" value="Unplaced"/>
</dbReference>
<feature type="transmembrane region" description="Helical" evidence="6">
    <location>
        <begin position="188"/>
        <end position="209"/>
    </location>
</feature>
<protein>
    <recommendedName>
        <fullName evidence="6">Tetraspanin</fullName>
    </recommendedName>
</protein>
<keyword evidence="4 6" id="KW-1133">Transmembrane helix</keyword>